<feature type="non-terminal residue" evidence="1">
    <location>
        <position position="1"/>
    </location>
</feature>
<gene>
    <name evidence="1" type="ORF">METZ01_LOCUS312004</name>
</gene>
<evidence type="ECO:0008006" key="2">
    <source>
        <dbReference type="Google" id="ProtNLM"/>
    </source>
</evidence>
<dbReference type="EMBL" id="UINC01099687">
    <property type="protein sequence ID" value="SVC59150.1"/>
    <property type="molecule type" value="Genomic_DNA"/>
</dbReference>
<accession>A0A382NEM1</accession>
<evidence type="ECO:0000313" key="1">
    <source>
        <dbReference type="EMBL" id="SVC59150.1"/>
    </source>
</evidence>
<dbReference type="AlphaFoldDB" id="A0A382NEM1"/>
<name>A0A382NEM1_9ZZZZ</name>
<feature type="non-terminal residue" evidence="1">
    <location>
        <position position="369"/>
    </location>
</feature>
<sequence length="369" mass="40957">VFIEGGEQDGELVYVAFDWEHPPILELDPPLYLEMNQGLTLEATYDNWTDETLEFGFLSTDEMMILFGYYYLGESPSAIPLTFQEGWNLVGLPFEYENTSVESIFPQAEAGTLYQFDDTYTNATDLEIGNGYWLYFAEGASTVLSGIPVETSVVELTEGWNLISGISSTVSVSDIYDPQNIFVPGTVYGFNGTYFSSEILSPGKGYWINANQNGSILLSANNTQNRIEQSHYSDNLNSISFGKMSLYFGTENSDVNTLGYSLPPTPPAGGNDIRFSGDTKLCTTDECVIEVMNDGEPLTLECEINDGESWEIIDRNERVTPCSDILVFGVNDILESLVLRKSTPHQTPTEFALYSAHPNPFNPVTTIRV</sequence>
<proteinExistence type="predicted"/>
<organism evidence="1">
    <name type="scientific">marine metagenome</name>
    <dbReference type="NCBI Taxonomy" id="408172"/>
    <lineage>
        <taxon>unclassified sequences</taxon>
        <taxon>metagenomes</taxon>
        <taxon>ecological metagenomes</taxon>
    </lineage>
</organism>
<reference evidence="1" key="1">
    <citation type="submission" date="2018-05" db="EMBL/GenBank/DDBJ databases">
        <authorList>
            <person name="Lanie J.A."/>
            <person name="Ng W.-L."/>
            <person name="Kazmierczak K.M."/>
            <person name="Andrzejewski T.M."/>
            <person name="Davidsen T.M."/>
            <person name="Wayne K.J."/>
            <person name="Tettelin H."/>
            <person name="Glass J.I."/>
            <person name="Rusch D."/>
            <person name="Podicherti R."/>
            <person name="Tsui H.-C.T."/>
            <person name="Winkler M.E."/>
        </authorList>
    </citation>
    <scope>NUCLEOTIDE SEQUENCE</scope>
</reference>
<protein>
    <recommendedName>
        <fullName evidence="2">IgGFc-binding protein N-terminal domain-containing protein</fullName>
    </recommendedName>
</protein>